<accession>A0ABW5GKR8</accession>
<dbReference type="EMBL" id="JBHUKU010000013">
    <property type="protein sequence ID" value="MFD2461420.1"/>
    <property type="molecule type" value="Genomic_DNA"/>
</dbReference>
<dbReference type="Proteomes" id="UP001597419">
    <property type="component" value="Unassembled WGS sequence"/>
</dbReference>
<protein>
    <recommendedName>
        <fullName evidence="3">Secreted protein</fullName>
    </recommendedName>
</protein>
<sequence>MSTPLTAVNALGDFATVDYCSLLDLPRLAGGGRVVQPPASSFEWCQGGVIEGQAQRAITAGPVSSDVDPNLKPYEYFGPLPDGVSVQQSTFKTDTTCTRVVIFADGIRLNLSVTDVGTPGPADARCAKADAEVGGAVATITAGKVGRLALPPASWGRVDPCTLLDDHQLDAASGPGTKPTAALSGHSCIRGKLSVQLSVEQTAAPGPKETLGGREARVSTAGSFCSVDTTQPAQGTAERRERAEIKVVETGGDANDATCDAAKTAATAVFPKLP</sequence>
<reference evidence="2" key="1">
    <citation type="journal article" date="2019" name="Int. J. Syst. Evol. Microbiol.">
        <title>The Global Catalogue of Microorganisms (GCM) 10K type strain sequencing project: providing services to taxonomists for standard genome sequencing and annotation.</title>
        <authorList>
            <consortium name="The Broad Institute Genomics Platform"/>
            <consortium name="The Broad Institute Genome Sequencing Center for Infectious Disease"/>
            <person name="Wu L."/>
            <person name="Ma J."/>
        </authorList>
    </citation>
    <scope>NUCLEOTIDE SEQUENCE [LARGE SCALE GENOMIC DNA]</scope>
    <source>
        <strain evidence="2">CGMCC 4.7643</strain>
    </source>
</reference>
<name>A0ABW5GKR8_9PSEU</name>
<organism evidence="1 2">
    <name type="scientific">Amycolatopsis samaneae</name>
    <dbReference type="NCBI Taxonomy" id="664691"/>
    <lineage>
        <taxon>Bacteria</taxon>
        <taxon>Bacillati</taxon>
        <taxon>Actinomycetota</taxon>
        <taxon>Actinomycetes</taxon>
        <taxon>Pseudonocardiales</taxon>
        <taxon>Pseudonocardiaceae</taxon>
        <taxon>Amycolatopsis</taxon>
    </lineage>
</organism>
<evidence type="ECO:0000313" key="1">
    <source>
        <dbReference type="EMBL" id="MFD2461420.1"/>
    </source>
</evidence>
<evidence type="ECO:0008006" key="3">
    <source>
        <dbReference type="Google" id="ProtNLM"/>
    </source>
</evidence>
<keyword evidence="2" id="KW-1185">Reference proteome</keyword>
<gene>
    <name evidence="1" type="ORF">ACFSYJ_22640</name>
</gene>
<proteinExistence type="predicted"/>
<evidence type="ECO:0000313" key="2">
    <source>
        <dbReference type="Proteomes" id="UP001597419"/>
    </source>
</evidence>
<dbReference type="RefSeq" id="WP_345404265.1">
    <property type="nucleotide sequence ID" value="NZ_BAABHG010000016.1"/>
</dbReference>
<comment type="caution">
    <text evidence="1">The sequence shown here is derived from an EMBL/GenBank/DDBJ whole genome shotgun (WGS) entry which is preliminary data.</text>
</comment>